<dbReference type="Pfam" id="PF12849">
    <property type="entry name" value="PBP_like_2"/>
    <property type="match status" value="1"/>
</dbReference>
<dbReference type="SUPFAM" id="SSF53850">
    <property type="entry name" value="Periplasmic binding protein-like II"/>
    <property type="match status" value="1"/>
</dbReference>
<protein>
    <submittedName>
        <fullName evidence="3">Unannotated protein</fullName>
    </submittedName>
</protein>
<name>A0A6J6PHF1_9ZZZZ</name>
<gene>
    <name evidence="3" type="ORF">UFOPK2602_00309</name>
</gene>
<feature type="domain" description="PBP" evidence="2">
    <location>
        <begin position="2"/>
        <end position="268"/>
    </location>
</feature>
<dbReference type="Gene3D" id="3.40.190.10">
    <property type="entry name" value="Periplasmic binding protein-like II"/>
    <property type="match status" value="2"/>
</dbReference>
<dbReference type="InterPro" id="IPR050811">
    <property type="entry name" value="Phosphate_ABC_transporter"/>
</dbReference>
<dbReference type="EMBL" id="CAEZXX010000012">
    <property type="protein sequence ID" value="CAB4696235.1"/>
    <property type="molecule type" value="Genomic_DNA"/>
</dbReference>
<evidence type="ECO:0000256" key="1">
    <source>
        <dbReference type="ARBA" id="ARBA00022729"/>
    </source>
</evidence>
<dbReference type="AlphaFoldDB" id="A0A6J6PHF1"/>
<sequence length="299" mass="30810">MFVTGSSTVEPISIKVGELAKTLSGGGLAVTVEGPGTGDGFKTFCAGGADISDASRKIKDTEAEACKTGGVEYIELAIAIDGLTVATSPKNTTVDCLDTKALYALLGPESEGTVSKWSDANALATELGSKYNNLPDADLVVSGPGEESGTYDTFVEFAIKSIAAERKIEKAAVRADYSSSANDNLIVEGIEGSDDSLGWVGYAFYVAEAARMKAIAIANKEGACVLPSPETIADGSYPFSRTLYIYVNKAKAAANPAVVAYVSLYLSEQGLAEVPAAGYVPLGADKIQASVAAWTAAKA</sequence>
<evidence type="ECO:0000259" key="2">
    <source>
        <dbReference type="Pfam" id="PF12849"/>
    </source>
</evidence>
<dbReference type="PANTHER" id="PTHR30570">
    <property type="entry name" value="PERIPLASMIC PHOSPHATE BINDING COMPONENT OF PHOSPHATE ABC TRANSPORTER"/>
    <property type="match status" value="1"/>
</dbReference>
<reference evidence="3" key="1">
    <citation type="submission" date="2020-05" db="EMBL/GenBank/DDBJ databases">
        <authorList>
            <person name="Chiriac C."/>
            <person name="Salcher M."/>
            <person name="Ghai R."/>
            <person name="Kavagutti S V."/>
        </authorList>
    </citation>
    <scope>NUCLEOTIDE SEQUENCE</scope>
</reference>
<proteinExistence type="predicted"/>
<accession>A0A6J6PHF1</accession>
<keyword evidence="1" id="KW-0732">Signal</keyword>
<dbReference type="PANTHER" id="PTHR30570:SF1">
    <property type="entry name" value="PHOSPHATE-BINDING PROTEIN PSTS"/>
    <property type="match status" value="1"/>
</dbReference>
<evidence type="ECO:0000313" key="3">
    <source>
        <dbReference type="EMBL" id="CAB4696235.1"/>
    </source>
</evidence>
<organism evidence="3">
    <name type="scientific">freshwater metagenome</name>
    <dbReference type="NCBI Taxonomy" id="449393"/>
    <lineage>
        <taxon>unclassified sequences</taxon>
        <taxon>metagenomes</taxon>
        <taxon>ecological metagenomes</taxon>
    </lineage>
</organism>
<dbReference type="InterPro" id="IPR024370">
    <property type="entry name" value="PBP_domain"/>
</dbReference>